<name>A0AAE0IHH2_9PEZI</name>
<evidence type="ECO:0000256" key="1">
    <source>
        <dbReference type="ARBA" id="ARBA00022723"/>
    </source>
</evidence>
<reference evidence="5" key="1">
    <citation type="journal article" date="2023" name="Mol. Phylogenet. Evol.">
        <title>Genome-scale phylogeny and comparative genomics of the fungal order Sordariales.</title>
        <authorList>
            <person name="Hensen N."/>
            <person name="Bonometti L."/>
            <person name="Westerberg I."/>
            <person name="Brannstrom I.O."/>
            <person name="Guillou S."/>
            <person name="Cros-Aarteil S."/>
            <person name="Calhoun S."/>
            <person name="Haridas S."/>
            <person name="Kuo A."/>
            <person name="Mondo S."/>
            <person name="Pangilinan J."/>
            <person name="Riley R."/>
            <person name="LaButti K."/>
            <person name="Andreopoulos B."/>
            <person name="Lipzen A."/>
            <person name="Chen C."/>
            <person name="Yan M."/>
            <person name="Daum C."/>
            <person name="Ng V."/>
            <person name="Clum A."/>
            <person name="Steindorff A."/>
            <person name="Ohm R.A."/>
            <person name="Martin F."/>
            <person name="Silar P."/>
            <person name="Natvig D.O."/>
            <person name="Lalanne C."/>
            <person name="Gautier V."/>
            <person name="Ament-Velasquez S.L."/>
            <person name="Kruys A."/>
            <person name="Hutchinson M.I."/>
            <person name="Powell A.J."/>
            <person name="Barry K."/>
            <person name="Miller A.N."/>
            <person name="Grigoriev I.V."/>
            <person name="Debuchy R."/>
            <person name="Gladieux P."/>
            <person name="Hiltunen Thoren M."/>
            <person name="Johannesson H."/>
        </authorList>
    </citation>
    <scope>NUCLEOTIDE SEQUENCE</scope>
    <source>
        <strain evidence="5">CBS 118394</strain>
    </source>
</reference>
<dbReference type="PANTHER" id="PTHR43782">
    <property type="entry name" value="ARGINASE"/>
    <property type="match status" value="1"/>
</dbReference>
<evidence type="ECO:0000256" key="4">
    <source>
        <dbReference type="PROSITE-ProRule" id="PRU00742"/>
    </source>
</evidence>
<dbReference type="InterPro" id="IPR006035">
    <property type="entry name" value="Ureohydrolase"/>
</dbReference>
<dbReference type="CDD" id="cd09999">
    <property type="entry name" value="Arginase-like_1"/>
    <property type="match status" value="1"/>
</dbReference>
<dbReference type="InterPro" id="IPR023696">
    <property type="entry name" value="Ureohydrolase_dom_sf"/>
</dbReference>
<sequence>MVNNNNNTLKSVTIIYSPFHVGLRGVGPGAGPSFLRQWPYPSRPHPGGLPATLTTLGVTVREIELDVSDDFDGDIGRSFALLRQTSKIVTQELDNGSFPIILAGNCTASVGVAAGICAAAAFKSDDIGCIWFDAHDDFNTPDTIMSGYFDSMPIAMLAGQCWKGLLATMPGYRPLDLGKLVHVGMRDVTDVERQRVVEAGFDVVWGSTEEKVDYVGELGRVLDRKQLGPAMIHIDLDCLGVSLGMVNKFSAPGGLLDGELTESLRSIVRLTKPASLTVASFDPTFEEAEEIADIAVEAIKTFVSELVSAGVLSADQQ</sequence>
<protein>
    <recommendedName>
        <fullName evidence="7">Arginase</fullName>
    </recommendedName>
</protein>
<evidence type="ECO:0000313" key="6">
    <source>
        <dbReference type="Proteomes" id="UP001283341"/>
    </source>
</evidence>
<evidence type="ECO:0000313" key="5">
    <source>
        <dbReference type="EMBL" id="KAK3325074.1"/>
    </source>
</evidence>
<dbReference type="PRINTS" id="PR00116">
    <property type="entry name" value="ARGINASE"/>
</dbReference>
<reference evidence="5" key="2">
    <citation type="submission" date="2023-06" db="EMBL/GenBank/DDBJ databases">
        <authorList>
            <consortium name="Lawrence Berkeley National Laboratory"/>
            <person name="Haridas S."/>
            <person name="Hensen N."/>
            <person name="Bonometti L."/>
            <person name="Westerberg I."/>
            <person name="Brannstrom I.O."/>
            <person name="Guillou S."/>
            <person name="Cros-Aarteil S."/>
            <person name="Calhoun S."/>
            <person name="Kuo A."/>
            <person name="Mondo S."/>
            <person name="Pangilinan J."/>
            <person name="Riley R."/>
            <person name="Labutti K."/>
            <person name="Andreopoulos B."/>
            <person name="Lipzen A."/>
            <person name="Chen C."/>
            <person name="Yanf M."/>
            <person name="Daum C."/>
            <person name="Ng V."/>
            <person name="Clum A."/>
            <person name="Steindorff A."/>
            <person name="Ohm R."/>
            <person name="Martin F."/>
            <person name="Silar P."/>
            <person name="Natvig D."/>
            <person name="Lalanne C."/>
            <person name="Gautier V."/>
            <person name="Ament-Velasquez S.L."/>
            <person name="Kruys A."/>
            <person name="Hutchinson M.I."/>
            <person name="Powell A.J."/>
            <person name="Barry K."/>
            <person name="Miller A.N."/>
            <person name="Grigoriev I.V."/>
            <person name="Debuchy R."/>
            <person name="Gladieux P."/>
            <person name="Thoren M.H."/>
            <person name="Johannesson H."/>
        </authorList>
    </citation>
    <scope>NUCLEOTIDE SEQUENCE</scope>
    <source>
        <strain evidence="5">CBS 118394</strain>
    </source>
</reference>
<dbReference type="Gene3D" id="3.40.800.10">
    <property type="entry name" value="Ureohydrolase domain"/>
    <property type="match status" value="1"/>
</dbReference>
<dbReference type="PANTHER" id="PTHR43782:SF3">
    <property type="entry name" value="ARGINASE"/>
    <property type="match status" value="1"/>
</dbReference>
<dbReference type="GO" id="GO:0030145">
    <property type="term" value="F:manganese ion binding"/>
    <property type="evidence" value="ECO:0007669"/>
    <property type="project" value="TreeGrafter"/>
</dbReference>
<keyword evidence="2" id="KW-0378">Hydrolase</keyword>
<keyword evidence="1" id="KW-0479">Metal-binding</keyword>
<evidence type="ECO:0000256" key="2">
    <source>
        <dbReference type="ARBA" id="ARBA00022801"/>
    </source>
</evidence>
<evidence type="ECO:0008006" key="7">
    <source>
        <dbReference type="Google" id="ProtNLM"/>
    </source>
</evidence>
<organism evidence="5 6">
    <name type="scientific">Apodospora peruviana</name>
    <dbReference type="NCBI Taxonomy" id="516989"/>
    <lineage>
        <taxon>Eukaryota</taxon>
        <taxon>Fungi</taxon>
        <taxon>Dikarya</taxon>
        <taxon>Ascomycota</taxon>
        <taxon>Pezizomycotina</taxon>
        <taxon>Sordariomycetes</taxon>
        <taxon>Sordariomycetidae</taxon>
        <taxon>Sordariales</taxon>
        <taxon>Lasiosphaeriaceae</taxon>
        <taxon>Apodospora</taxon>
    </lineage>
</organism>
<accession>A0AAE0IHH2</accession>
<comment type="caution">
    <text evidence="5">The sequence shown here is derived from an EMBL/GenBank/DDBJ whole genome shotgun (WGS) entry which is preliminary data.</text>
</comment>
<proteinExistence type="inferred from homology"/>
<dbReference type="GO" id="GO:0005634">
    <property type="term" value="C:nucleus"/>
    <property type="evidence" value="ECO:0007669"/>
    <property type="project" value="TreeGrafter"/>
</dbReference>
<dbReference type="Pfam" id="PF00491">
    <property type="entry name" value="Arginase"/>
    <property type="match status" value="1"/>
</dbReference>
<dbReference type="AlphaFoldDB" id="A0AAE0IHH2"/>
<gene>
    <name evidence="5" type="ORF">B0H66DRAFT_110008</name>
</gene>
<dbReference type="SUPFAM" id="SSF52768">
    <property type="entry name" value="Arginase/deacetylase"/>
    <property type="match status" value="1"/>
</dbReference>
<dbReference type="GO" id="GO:0004053">
    <property type="term" value="F:arginase activity"/>
    <property type="evidence" value="ECO:0007669"/>
    <property type="project" value="TreeGrafter"/>
</dbReference>
<dbReference type="Proteomes" id="UP001283341">
    <property type="component" value="Unassembled WGS sequence"/>
</dbReference>
<comment type="similarity">
    <text evidence="4">Belongs to the arginase family.</text>
</comment>
<keyword evidence="3" id="KW-0464">Manganese</keyword>
<evidence type="ECO:0000256" key="3">
    <source>
        <dbReference type="ARBA" id="ARBA00023211"/>
    </source>
</evidence>
<dbReference type="GO" id="GO:0005829">
    <property type="term" value="C:cytosol"/>
    <property type="evidence" value="ECO:0007669"/>
    <property type="project" value="TreeGrafter"/>
</dbReference>
<keyword evidence="6" id="KW-1185">Reference proteome</keyword>
<dbReference type="PROSITE" id="PS51409">
    <property type="entry name" value="ARGINASE_2"/>
    <property type="match status" value="1"/>
</dbReference>
<dbReference type="EMBL" id="JAUEDM010000002">
    <property type="protein sequence ID" value="KAK3325074.1"/>
    <property type="molecule type" value="Genomic_DNA"/>
</dbReference>